<name>A0AAD7CAG0_9AGAR</name>
<evidence type="ECO:0000256" key="3">
    <source>
        <dbReference type="ARBA" id="ARBA00022741"/>
    </source>
</evidence>
<keyword evidence="8" id="KW-0732">Signal</keyword>
<evidence type="ECO:0000313" key="12">
    <source>
        <dbReference type="Proteomes" id="UP001221142"/>
    </source>
</evidence>
<dbReference type="Pfam" id="PF00696">
    <property type="entry name" value="AA_kinase"/>
    <property type="match status" value="1"/>
</dbReference>
<dbReference type="GO" id="GO:0005524">
    <property type="term" value="F:ATP binding"/>
    <property type="evidence" value="ECO:0007669"/>
    <property type="project" value="UniProtKB-KW"/>
</dbReference>
<gene>
    <name evidence="11" type="ORF">FB45DRAFT_737192</name>
</gene>
<proteinExistence type="inferred from homology"/>
<dbReference type="InterPro" id="IPR045865">
    <property type="entry name" value="ACT-like_dom_sf"/>
</dbReference>
<evidence type="ECO:0000256" key="2">
    <source>
        <dbReference type="ARBA" id="ARBA00022679"/>
    </source>
</evidence>
<comment type="caution">
    <text evidence="11">The sequence shown here is derived from an EMBL/GenBank/DDBJ whole genome shotgun (WGS) entry which is preliminary data.</text>
</comment>
<keyword evidence="3" id="KW-0547">Nucleotide-binding</keyword>
<evidence type="ECO:0000256" key="5">
    <source>
        <dbReference type="ARBA" id="ARBA00022840"/>
    </source>
</evidence>
<feature type="signal peptide" evidence="8">
    <location>
        <begin position="1"/>
        <end position="27"/>
    </location>
</feature>
<dbReference type="PROSITE" id="PS00324">
    <property type="entry name" value="ASPARTOKINASE"/>
    <property type="match status" value="1"/>
</dbReference>
<dbReference type="Gene3D" id="3.40.1160.10">
    <property type="entry name" value="Acetylglutamate kinase-like"/>
    <property type="match status" value="1"/>
</dbReference>
<dbReference type="GO" id="GO:0004072">
    <property type="term" value="F:aspartate kinase activity"/>
    <property type="evidence" value="ECO:0007669"/>
    <property type="project" value="UniProtKB-EC"/>
</dbReference>
<evidence type="ECO:0000259" key="9">
    <source>
        <dbReference type="Pfam" id="PF00696"/>
    </source>
</evidence>
<evidence type="ECO:0000256" key="7">
    <source>
        <dbReference type="RuleBase" id="RU003448"/>
    </source>
</evidence>
<dbReference type="AlphaFoldDB" id="A0AAD7CAG0"/>
<feature type="chain" id="PRO_5041935166" description="Aspartokinase" evidence="8">
    <location>
        <begin position="28"/>
        <end position="509"/>
    </location>
</feature>
<dbReference type="SUPFAM" id="SSF53633">
    <property type="entry name" value="Carbamate kinase-like"/>
    <property type="match status" value="1"/>
</dbReference>
<feature type="domain" description="Aspartokinase ACT" evidence="10">
    <location>
        <begin position="464"/>
        <end position="505"/>
    </location>
</feature>
<evidence type="ECO:0000256" key="4">
    <source>
        <dbReference type="ARBA" id="ARBA00022777"/>
    </source>
</evidence>
<evidence type="ECO:0000313" key="11">
    <source>
        <dbReference type="EMBL" id="KAJ7643823.1"/>
    </source>
</evidence>
<feature type="domain" description="Aspartate/glutamate/uridylate kinase" evidence="9">
    <location>
        <begin position="45"/>
        <end position="351"/>
    </location>
</feature>
<evidence type="ECO:0000256" key="1">
    <source>
        <dbReference type="ARBA" id="ARBA00010122"/>
    </source>
</evidence>
<dbReference type="InterPro" id="IPR001048">
    <property type="entry name" value="Asp/Glu/Uridylate_kinase"/>
</dbReference>
<dbReference type="EC" id="2.7.2.4" evidence="7"/>
<dbReference type="Gene3D" id="3.30.70.260">
    <property type="match status" value="2"/>
</dbReference>
<dbReference type="Proteomes" id="UP001221142">
    <property type="component" value="Unassembled WGS sequence"/>
</dbReference>
<dbReference type="EMBL" id="JARKIF010000003">
    <property type="protein sequence ID" value="KAJ7643823.1"/>
    <property type="molecule type" value="Genomic_DNA"/>
</dbReference>
<dbReference type="Pfam" id="PF22468">
    <property type="entry name" value="ACT_9"/>
    <property type="match status" value="1"/>
</dbReference>
<dbReference type="FunFam" id="3.40.1160.10:FF:000023">
    <property type="entry name" value="Probable aspartokinase"/>
    <property type="match status" value="1"/>
</dbReference>
<dbReference type="InterPro" id="IPR001341">
    <property type="entry name" value="Asp_kinase"/>
</dbReference>
<dbReference type="GO" id="GO:0005829">
    <property type="term" value="C:cytosol"/>
    <property type="evidence" value="ECO:0007669"/>
    <property type="project" value="TreeGrafter"/>
</dbReference>
<comment type="catalytic activity">
    <reaction evidence="6 7">
        <text>L-aspartate + ATP = 4-phospho-L-aspartate + ADP</text>
        <dbReference type="Rhea" id="RHEA:23776"/>
        <dbReference type="ChEBI" id="CHEBI:29991"/>
        <dbReference type="ChEBI" id="CHEBI:30616"/>
        <dbReference type="ChEBI" id="CHEBI:57535"/>
        <dbReference type="ChEBI" id="CHEBI:456216"/>
        <dbReference type="EC" id="2.7.2.4"/>
    </reaction>
</comment>
<organism evidence="11 12">
    <name type="scientific">Roridomyces roridus</name>
    <dbReference type="NCBI Taxonomy" id="1738132"/>
    <lineage>
        <taxon>Eukaryota</taxon>
        <taxon>Fungi</taxon>
        <taxon>Dikarya</taxon>
        <taxon>Basidiomycota</taxon>
        <taxon>Agaricomycotina</taxon>
        <taxon>Agaricomycetes</taxon>
        <taxon>Agaricomycetidae</taxon>
        <taxon>Agaricales</taxon>
        <taxon>Marasmiineae</taxon>
        <taxon>Mycenaceae</taxon>
        <taxon>Roridomyces</taxon>
    </lineage>
</organism>
<sequence length="509" mass="54894">MLLKHLAIRVVLLCSLVQGGGPPQTSSQPYNLNLRQNTLDPSARWLVQKFGGTSVGKYPVDIASIVARYMDADTKVAIVCSARSGSTKALGTTSLLLRAASEVQRRTRRADEAPWDEGSDSTEYVFHTTVDLILEEHLTAARASVKDADILHELGVEISRDCAWLRSFLRTLQIAGQPISAQDKDVLVGLGERLACKLMTAVLRDQGIDAECISLENIIAGDDEPDGPPSSGFYTRIARAVGERIKQCGSCVPVVTGFFGPVPGSLLRHVGRGYTDLLAALLAVSLNARELQIWKEVEGIFTADPHKVPTARLIPVISAADAAQLTYYGSEVVHPLAIEQAGRDIPIRIKNVRNPDGGGTLIIWDQGNDLSTIAVSVKEPIVVLTTPHKHSTHGFLAHIITILDQFGVVVDLMSSNLVHVRISIEDSLEESSFDALLGELQRGATVTVKRDMAIVSLVGRHRAGCMLVTLAQAGISVEMISQDASVLCVVEGQDSFRALNLIHEACSEP</sequence>
<dbReference type="SUPFAM" id="SSF55021">
    <property type="entry name" value="ACT-like"/>
    <property type="match status" value="2"/>
</dbReference>
<keyword evidence="5" id="KW-0067">ATP-binding</keyword>
<dbReference type="PIRSF" id="PIRSF000726">
    <property type="entry name" value="Asp_kin"/>
    <property type="match status" value="1"/>
</dbReference>
<dbReference type="PANTHER" id="PTHR21499">
    <property type="entry name" value="ASPARTATE KINASE"/>
    <property type="match status" value="1"/>
</dbReference>
<reference evidence="11" key="1">
    <citation type="submission" date="2023-03" db="EMBL/GenBank/DDBJ databases">
        <title>Massive genome expansion in bonnet fungi (Mycena s.s.) driven by repeated elements and novel gene families across ecological guilds.</title>
        <authorList>
            <consortium name="Lawrence Berkeley National Laboratory"/>
            <person name="Harder C.B."/>
            <person name="Miyauchi S."/>
            <person name="Viragh M."/>
            <person name="Kuo A."/>
            <person name="Thoen E."/>
            <person name="Andreopoulos B."/>
            <person name="Lu D."/>
            <person name="Skrede I."/>
            <person name="Drula E."/>
            <person name="Henrissat B."/>
            <person name="Morin E."/>
            <person name="Kohler A."/>
            <person name="Barry K."/>
            <person name="LaButti K."/>
            <person name="Morin E."/>
            <person name="Salamov A."/>
            <person name="Lipzen A."/>
            <person name="Mereny Z."/>
            <person name="Hegedus B."/>
            <person name="Baldrian P."/>
            <person name="Stursova M."/>
            <person name="Weitz H."/>
            <person name="Taylor A."/>
            <person name="Grigoriev I.V."/>
            <person name="Nagy L.G."/>
            <person name="Martin F."/>
            <person name="Kauserud H."/>
        </authorList>
    </citation>
    <scope>NUCLEOTIDE SEQUENCE</scope>
    <source>
        <strain evidence="11">9284</strain>
    </source>
</reference>
<dbReference type="InterPro" id="IPR054352">
    <property type="entry name" value="ACT_Aspartokinase"/>
</dbReference>
<dbReference type="PANTHER" id="PTHR21499:SF59">
    <property type="entry name" value="ASPARTOKINASE"/>
    <property type="match status" value="1"/>
</dbReference>
<dbReference type="InterPro" id="IPR036393">
    <property type="entry name" value="AceGlu_kinase-like_sf"/>
</dbReference>
<protein>
    <recommendedName>
        <fullName evidence="7">Aspartokinase</fullName>
        <ecNumber evidence="7">2.7.2.4</ecNumber>
    </recommendedName>
</protein>
<accession>A0AAD7CAG0</accession>
<keyword evidence="2 7" id="KW-0808">Transferase</keyword>
<keyword evidence="4 7" id="KW-0418">Kinase</keyword>
<evidence type="ECO:0000259" key="10">
    <source>
        <dbReference type="Pfam" id="PF22468"/>
    </source>
</evidence>
<keyword evidence="12" id="KW-1185">Reference proteome</keyword>
<comment type="similarity">
    <text evidence="1 7">Belongs to the aspartokinase family.</text>
</comment>
<dbReference type="NCBIfam" id="TIGR00657">
    <property type="entry name" value="asp_kinases"/>
    <property type="match status" value="1"/>
</dbReference>
<dbReference type="InterPro" id="IPR018042">
    <property type="entry name" value="Aspartate_kinase_CS"/>
</dbReference>
<dbReference type="InterPro" id="IPR005260">
    <property type="entry name" value="Asp_kin_monofn"/>
</dbReference>
<dbReference type="GO" id="GO:0009090">
    <property type="term" value="P:homoserine biosynthetic process"/>
    <property type="evidence" value="ECO:0007669"/>
    <property type="project" value="TreeGrafter"/>
</dbReference>
<evidence type="ECO:0000256" key="8">
    <source>
        <dbReference type="SAM" id="SignalP"/>
    </source>
</evidence>
<dbReference type="GO" id="GO:0009089">
    <property type="term" value="P:lysine biosynthetic process via diaminopimelate"/>
    <property type="evidence" value="ECO:0007669"/>
    <property type="project" value="InterPro"/>
</dbReference>
<evidence type="ECO:0000256" key="6">
    <source>
        <dbReference type="ARBA" id="ARBA00047872"/>
    </source>
</evidence>